<organism evidence="2 3">
    <name type="scientific">Lepidopterella palustris CBS 459.81</name>
    <dbReference type="NCBI Taxonomy" id="1314670"/>
    <lineage>
        <taxon>Eukaryota</taxon>
        <taxon>Fungi</taxon>
        <taxon>Dikarya</taxon>
        <taxon>Ascomycota</taxon>
        <taxon>Pezizomycotina</taxon>
        <taxon>Dothideomycetes</taxon>
        <taxon>Pleosporomycetidae</taxon>
        <taxon>Mytilinidiales</taxon>
        <taxon>Argynnaceae</taxon>
        <taxon>Lepidopterella</taxon>
    </lineage>
</organism>
<name>A0A8E2E7S8_9PEZI</name>
<dbReference type="EMBL" id="KV745041">
    <property type="protein sequence ID" value="OCK78763.1"/>
    <property type="molecule type" value="Genomic_DNA"/>
</dbReference>
<dbReference type="Proteomes" id="UP000250266">
    <property type="component" value="Unassembled WGS sequence"/>
</dbReference>
<dbReference type="AlphaFoldDB" id="A0A8E2E7S8"/>
<evidence type="ECO:0000256" key="1">
    <source>
        <dbReference type="SAM" id="MobiDB-lite"/>
    </source>
</evidence>
<keyword evidence="3" id="KW-1185">Reference proteome</keyword>
<gene>
    <name evidence="2" type="ORF">K432DRAFT_301307</name>
</gene>
<protein>
    <submittedName>
        <fullName evidence="2">Uncharacterized protein</fullName>
    </submittedName>
</protein>
<sequence>LNPADKPQITHWTLDQFYTNSLNPFVTPAETAEYSRYISHPLNLPLVTTTEQPSASDPAALDFFEYISLGGTGGGEGYKGEDATTTAVPGEGGGRWEVSEEDVEHYAEFLTVVENPLDVGSEDWGKKRYKAYRQWLRGKSLFKQSKVDPEYQMQGR</sequence>
<feature type="region of interest" description="Disordered" evidence="1">
    <location>
        <begin position="75"/>
        <end position="95"/>
    </location>
</feature>
<evidence type="ECO:0000313" key="2">
    <source>
        <dbReference type="EMBL" id="OCK78763.1"/>
    </source>
</evidence>
<evidence type="ECO:0000313" key="3">
    <source>
        <dbReference type="Proteomes" id="UP000250266"/>
    </source>
</evidence>
<reference evidence="2 3" key="1">
    <citation type="journal article" date="2016" name="Nat. Commun.">
        <title>Ectomycorrhizal ecology is imprinted in the genome of the dominant symbiotic fungus Cenococcum geophilum.</title>
        <authorList>
            <consortium name="DOE Joint Genome Institute"/>
            <person name="Peter M."/>
            <person name="Kohler A."/>
            <person name="Ohm R.A."/>
            <person name="Kuo A."/>
            <person name="Krutzmann J."/>
            <person name="Morin E."/>
            <person name="Arend M."/>
            <person name="Barry K.W."/>
            <person name="Binder M."/>
            <person name="Choi C."/>
            <person name="Clum A."/>
            <person name="Copeland A."/>
            <person name="Grisel N."/>
            <person name="Haridas S."/>
            <person name="Kipfer T."/>
            <person name="LaButti K."/>
            <person name="Lindquist E."/>
            <person name="Lipzen A."/>
            <person name="Maire R."/>
            <person name="Meier B."/>
            <person name="Mihaltcheva S."/>
            <person name="Molinier V."/>
            <person name="Murat C."/>
            <person name="Poggeler S."/>
            <person name="Quandt C.A."/>
            <person name="Sperisen C."/>
            <person name="Tritt A."/>
            <person name="Tisserant E."/>
            <person name="Crous P.W."/>
            <person name="Henrissat B."/>
            <person name="Nehls U."/>
            <person name="Egli S."/>
            <person name="Spatafora J.W."/>
            <person name="Grigoriev I.V."/>
            <person name="Martin F.M."/>
        </authorList>
    </citation>
    <scope>NUCLEOTIDE SEQUENCE [LARGE SCALE GENOMIC DNA]</scope>
    <source>
        <strain evidence="2 3">CBS 459.81</strain>
    </source>
</reference>
<proteinExistence type="predicted"/>
<dbReference type="OrthoDB" id="405996at2759"/>
<feature type="non-terminal residue" evidence="2">
    <location>
        <position position="1"/>
    </location>
</feature>
<accession>A0A8E2E7S8</accession>